<dbReference type="Gene3D" id="1.10.10.10">
    <property type="entry name" value="Winged helix-like DNA-binding domain superfamily/Winged helix DNA-binding domain"/>
    <property type="match status" value="1"/>
</dbReference>
<dbReference type="InterPro" id="IPR036388">
    <property type="entry name" value="WH-like_DNA-bd_sf"/>
</dbReference>
<dbReference type="PROSITE" id="PS01125">
    <property type="entry name" value="ROK"/>
    <property type="match status" value="1"/>
</dbReference>
<evidence type="ECO:0000313" key="6">
    <source>
        <dbReference type="Proteomes" id="UP000285604"/>
    </source>
</evidence>
<reference evidence="3" key="3">
    <citation type="submission" date="2022-11" db="EMBL/GenBank/DDBJ databases">
        <title>Genomic repertoires linked with pathogenic potency of arthritogenic Prevotella copri isolated from the gut of rheumatoid arthritis patients.</title>
        <authorList>
            <person name="Nii T."/>
            <person name="Maeda Y."/>
            <person name="Motooka D."/>
            <person name="Naito M."/>
            <person name="Matsumoto Y."/>
            <person name="Ogawa T."/>
            <person name="Oguro-Igashira E."/>
            <person name="Kishikawa T."/>
            <person name="Yamashita M."/>
            <person name="Koizumi S."/>
            <person name="Kurakawa T."/>
            <person name="Okumura R."/>
            <person name="Kayama H."/>
            <person name="Murakami M."/>
            <person name="Sakaguchi T."/>
            <person name="Das B."/>
            <person name="Nakamura S."/>
            <person name="Okada Y."/>
            <person name="Kumanogoh A."/>
            <person name="Takeda K."/>
        </authorList>
    </citation>
    <scope>NUCLEOTIDE SEQUENCE</scope>
    <source>
        <strain evidence="3">H105_2-2</strain>
    </source>
</reference>
<dbReference type="SUPFAM" id="SSF46785">
    <property type="entry name" value="Winged helix' DNA-binding domain"/>
    <property type="match status" value="1"/>
</dbReference>
<dbReference type="Proteomes" id="UP000390763">
    <property type="component" value="Unassembled WGS sequence"/>
</dbReference>
<dbReference type="Proteomes" id="UP000285604">
    <property type="component" value="Unassembled WGS sequence"/>
</dbReference>
<proteinExistence type="inferred from homology"/>
<reference evidence="7" key="2">
    <citation type="submission" date="2019-09" db="EMBL/GenBank/DDBJ databases">
        <title>Distinct polysaccharide growth profiles of human intestinal Prevotella copri isolates.</title>
        <authorList>
            <person name="Fehlner-Peach H."/>
            <person name="Magnabosco C."/>
            <person name="Raghavan V."/>
            <person name="Scher J.U."/>
            <person name="Tett A."/>
            <person name="Cox L.M."/>
            <person name="Gottsegen C."/>
            <person name="Watters A."/>
            <person name="Wiltshire- Gordon J.D."/>
            <person name="Segata N."/>
            <person name="Bonneau R."/>
            <person name="Littman D.R."/>
        </authorList>
    </citation>
    <scope>NUCLEOTIDE SEQUENCE [LARGE SCALE GENOMIC DNA]</scope>
    <source>
        <strain evidence="7">iAK279</strain>
    </source>
</reference>
<sequence>MLKDIVNNTKWSASKTALMRLLIEHGGQTIAELSKSLGVSIPYTTKTLNELIEIGLVQETGKRAHYSKRAPKEYDLIATSGYFLGIDTGKDYLTLGICDFCGNMVTQPERIDFVYEDTPDCFESLIAIINTFIEKEGFKKENIQNACMSIGGRVNPEVGCAYNYFTCIEKPLADMLSQSLNIPVCIDNDTRCMTYGEYLRGVCKGVKNVIFVNVSWGIGIGIIINGKLYFGKSGFSGEIGHMHIYNNGIICHCGKTGCVETETSGSALQRKMNQKIQNGGISVLSDKVLNQHKSLTLHDILEAIKKEDVMSIETLQMMAVELGTTLAGVINIFNPEMLVIGGDLSVTGDYITQPICMGIKKFSLNMVNEDSKIETSTLKDCAGLIGACLMARSKMLQEQY</sequence>
<evidence type="ECO:0000259" key="2">
    <source>
        <dbReference type="Pfam" id="PF01047"/>
    </source>
</evidence>
<reference evidence="5 6" key="1">
    <citation type="submission" date="2018-08" db="EMBL/GenBank/DDBJ databases">
        <title>A genome reference for cultivated species of the human gut microbiota.</title>
        <authorList>
            <person name="Zou Y."/>
            <person name="Xue W."/>
            <person name="Luo G."/>
        </authorList>
    </citation>
    <scope>NUCLEOTIDE SEQUENCE [LARGE SCALE GENOMIC DNA]</scope>
    <source>
        <strain evidence="5 6">OF03-3</strain>
    </source>
</reference>
<dbReference type="SUPFAM" id="SSF53067">
    <property type="entry name" value="Actin-like ATPase domain"/>
    <property type="match status" value="1"/>
</dbReference>
<organism evidence="5 6">
    <name type="scientific">Segatella copri</name>
    <dbReference type="NCBI Taxonomy" id="165179"/>
    <lineage>
        <taxon>Bacteria</taxon>
        <taxon>Pseudomonadati</taxon>
        <taxon>Bacteroidota</taxon>
        <taxon>Bacteroidia</taxon>
        <taxon>Bacteroidales</taxon>
        <taxon>Prevotellaceae</taxon>
        <taxon>Segatella</taxon>
    </lineage>
</organism>
<dbReference type="RefSeq" id="WP_119229593.1">
    <property type="nucleotide sequence ID" value="NZ_JAPDUK010000001.1"/>
</dbReference>
<comment type="similarity">
    <text evidence="1">Belongs to the ROK (NagC/XylR) family.</text>
</comment>
<dbReference type="EMBL" id="QSCI01000049">
    <property type="protein sequence ID" value="RGX93063.1"/>
    <property type="molecule type" value="Genomic_DNA"/>
</dbReference>
<dbReference type="Proteomes" id="UP001208620">
    <property type="component" value="Unassembled WGS sequence"/>
</dbReference>
<evidence type="ECO:0000313" key="5">
    <source>
        <dbReference type="EMBL" id="RGX93063.1"/>
    </source>
</evidence>
<dbReference type="AlphaFoldDB" id="A0A413HN11"/>
<dbReference type="Pfam" id="PF01047">
    <property type="entry name" value="MarR"/>
    <property type="match status" value="1"/>
</dbReference>
<dbReference type="EMBL" id="VZBT01000045">
    <property type="protein sequence ID" value="MQO03491.1"/>
    <property type="molecule type" value="Genomic_DNA"/>
</dbReference>
<reference evidence="4" key="4">
    <citation type="submission" date="2023-10" db="EMBL/GenBank/DDBJ databases">
        <title>Distinct polysaccharide growth profiles of human intestinal Prevotella copri isolates.</title>
        <authorList>
            <person name="Fehlner-Peach H."/>
            <person name="Magnabosco C."/>
            <person name="Raghavan V."/>
            <person name="Scher J.U."/>
            <person name="Tett A."/>
            <person name="Cox L.M."/>
            <person name="Gottsegen C."/>
            <person name="Watters A."/>
            <person name="Wiltshire- Gordon J.D."/>
            <person name="Segata N."/>
            <person name="Bonneau R."/>
            <person name="Littman D.R."/>
        </authorList>
    </citation>
    <scope>NUCLEOTIDE SEQUENCE</scope>
    <source>
        <strain evidence="4">IAK279</strain>
    </source>
</reference>
<comment type="caution">
    <text evidence="5">The sequence shown here is derived from an EMBL/GenBank/DDBJ whole genome shotgun (WGS) entry which is preliminary data.</text>
</comment>
<feature type="domain" description="HTH marR-type" evidence="2">
    <location>
        <begin position="12"/>
        <end position="58"/>
    </location>
</feature>
<dbReference type="EMBL" id="JAPDVD010000001">
    <property type="protein sequence ID" value="MCW4136281.1"/>
    <property type="molecule type" value="Genomic_DNA"/>
</dbReference>
<accession>A0A413HN11</accession>
<dbReference type="GO" id="GO:0003700">
    <property type="term" value="F:DNA-binding transcription factor activity"/>
    <property type="evidence" value="ECO:0007669"/>
    <property type="project" value="InterPro"/>
</dbReference>
<dbReference type="PANTHER" id="PTHR18964">
    <property type="entry name" value="ROK (REPRESSOR, ORF, KINASE) FAMILY"/>
    <property type="match status" value="1"/>
</dbReference>
<dbReference type="InterPro" id="IPR043129">
    <property type="entry name" value="ATPase_NBD"/>
</dbReference>
<evidence type="ECO:0000313" key="7">
    <source>
        <dbReference type="Proteomes" id="UP000390763"/>
    </source>
</evidence>
<evidence type="ECO:0000313" key="4">
    <source>
        <dbReference type="EMBL" id="MQO03491.1"/>
    </source>
</evidence>
<dbReference type="InterPro" id="IPR000835">
    <property type="entry name" value="HTH_MarR-typ"/>
</dbReference>
<dbReference type="InterPro" id="IPR036390">
    <property type="entry name" value="WH_DNA-bd_sf"/>
</dbReference>
<name>A0A413HN11_9BACT</name>
<dbReference type="Pfam" id="PF00480">
    <property type="entry name" value="ROK"/>
    <property type="match status" value="1"/>
</dbReference>
<evidence type="ECO:0000313" key="3">
    <source>
        <dbReference type="EMBL" id="MCW4136281.1"/>
    </source>
</evidence>
<protein>
    <submittedName>
        <fullName evidence="3">ROK family protein</fullName>
    </submittedName>
    <submittedName>
        <fullName evidence="5">ROK family transcriptional regulator</fullName>
    </submittedName>
</protein>
<dbReference type="PANTHER" id="PTHR18964:SF149">
    <property type="entry name" value="BIFUNCTIONAL UDP-N-ACETYLGLUCOSAMINE 2-EPIMERASE_N-ACETYLMANNOSAMINE KINASE"/>
    <property type="match status" value="1"/>
</dbReference>
<gene>
    <name evidence="5" type="ORF">DXA63_10565</name>
    <name evidence="4" type="ORF">F7D62_05090</name>
    <name evidence="3" type="ORF">ONT01_00545</name>
</gene>
<evidence type="ECO:0000256" key="1">
    <source>
        <dbReference type="ARBA" id="ARBA00006479"/>
    </source>
</evidence>
<dbReference type="InterPro" id="IPR000600">
    <property type="entry name" value="ROK"/>
</dbReference>
<dbReference type="InterPro" id="IPR049874">
    <property type="entry name" value="ROK_cs"/>
</dbReference>
<dbReference type="Gene3D" id="3.30.420.40">
    <property type="match status" value="2"/>
</dbReference>